<gene>
    <name evidence="2" type="ORF">D9758_011690</name>
</gene>
<keyword evidence="3" id="KW-1185">Reference proteome</keyword>
<name>A0A8H5GCW9_9AGAR</name>
<feature type="region of interest" description="Disordered" evidence="1">
    <location>
        <begin position="97"/>
        <end position="140"/>
    </location>
</feature>
<accession>A0A8H5GCW9</accession>
<protein>
    <submittedName>
        <fullName evidence="2">Uncharacterized protein</fullName>
    </submittedName>
</protein>
<sequence length="140" mass="15664">MLPNITSPQRLPFFHIHTLLTPKKYLHALRRDDDIVYYPLHSQGLTRVIVYASSYTPKPQSTLPTVALPRGVQGTMLYDHQNFAVLSQNFIAHSIPSISKPPMGRTSSNTAYTLKIPNVHQPPTPPPPPSPNTLPYLDES</sequence>
<evidence type="ECO:0000313" key="2">
    <source>
        <dbReference type="EMBL" id="KAF5362719.1"/>
    </source>
</evidence>
<evidence type="ECO:0000256" key="1">
    <source>
        <dbReference type="SAM" id="MobiDB-lite"/>
    </source>
</evidence>
<feature type="compositionally biased region" description="Pro residues" evidence="1">
    <location>
        <begin position="120"/>
        <end position="132"/>
    </location>
</feature>
<organism evidence="2 3">
    <name type="scientific">Tetrapyrgos nigripes</name>
    <dbReference type="NCBI Taxonomy" id="182062"/>
    <lineage>
        <taxon>Eukaryota</taxon>
        <taxon>Fungi</taxon>
        <taxon>Dikarya</taxon>
        <taxon>Basidiomycota</taxon>
        <taxon>Agaricomycotina</taxon>
        <taxon>Agaricomycetes</taxon>
        <taxon>Agaricomycetidae</taxon>
        <taxon>Agaricales</taxon>
        <taxon>Marasmiineae</taxon>
        <taxon>Marasmiaceae</taxon>
        <taxon>Tetrapyrgos</taxon>
    </lineage>
</organism>
<dbReference type="Proteomes" id="UP000559256">
    <property type="component" value="Unassembled WGS sequence"/>
</dbReference>
<proteinExistence type="predicted"/>
<dbReference type="AlphaFoldDB" id="A0A8H5GCW9"/>
<reference evidence="2 3" key="1">
    <citation type="journal article" date="2020" name="ISME J.">
        <title>Uncovering the hidden diversity of litter-decomposition mechanisms in mushroom-forming fungi.</title>
        <authorList>
            <person name="Floudas D."/>
            <person name="Bentzer J."/>
            <person name="Ahren D."/>
            <person name="Johansson T."/>
            <person name="Persson P."/>
            <person name="Tunlid A."/>
        </authorList>
    </citation>
    <scope>NUCLEOTIDE SEQUENCE [LARGE SCALE GENOMIC DNA]</scope>
    <source>
        <strain evidence="2 3">CBS 291.85</strain>
    </source>
</reference>
<comment type="caution">
    <text evidence="2">The sequence shown here is derived from an EMBL/GenBank/DDBJ whole genome shotgun (WGS) entry which is preliminary data.</text>
</comment>
<dbReference type="EMBL" id="JAACJM010000037">
    <property type="protein sequence ID" value="KAF5362719.1"/>
    <property type="molecule type" value="Genomic_DNA"/>
</dbReference>
<evidence type="ECO:0000313" key="3">
    <source>
        <dbReference type="Proteomes" id="UP000559256"/>
    </source>
</evidence>